<keyword evidence="1" id="KW-1185">Reference proteome</keyword>
<sequence length="220" mass="22913">MERGDKNKPTTALVDPAFVAEVGNNLVKQAQELTGGDHILVIDPSLMKPLDRVTTGAQLRSAPTAPGVQRVQGGLHAGRSAPVPGGIPAAAVPAGAHALAEEEGVLGQLFQLHDLPLLLFPLDEDLLSMELDSAFRCLQSDGDRSVLASVARAIVSIEHATRPAGPAPHWHLFGESALAVFALCAALTAAAARCAPRLSGRGARRAAAGRALSQFSQRHQ</sequence>
<evidence type="ECO:0000313" key="1">
    <source>
        <dbReference type="Proteomes" id="UP000095280"/>
    </source>
</evidence>
<proteinExistence type="predicted"/>
<dbReference type="Gene3D" id="3.40.50.1910">
    <property type="match status" value="1"/>
</dbReference>
<dbReference type="AlphaFoldDB" id="A0A1I8FSZ6"/>
<name>A0A1I8FSZ6_9PLAT</name>
<evidence type="ECO:0000313" key="2">
    <source>
        <dbReference type="WBParaSite" id="maker-unitig_815-snap-gene-0.6-mRNA-1"/>
    </source>
</evidence>
<dbReference type="Proteomes" id="UP000095280">
    <property type="component" value="Unplaced"/>
</dbReference>
<reference evidence="2" key="1">
    <citation type="submission" date="2016-11" db="UniProtKB">
        <authorList>
            <consortium name="WormBaseParasite"/>
        </authorList>
    </citation>
    <scope>IDENTIFICATION</scope>
</reference>
<dbReference type="InterPro" id="IPR027482">
    <property type="entry name" value="Sec1-like_dom2"/>
</dbReference>
<dbReference type="WBParaSite" id="maker-unitig_815-snap-gene-0.6-mRNA-1">
    <property type="protein sequence ID" value="maker-unitig_815-snap-gene-0.6-mRNA-1"/>
    <property type="gene ID" value="maker-unitig_815-snap-gene-0.6"/>
</dbReference>
<accession>A0A1I8FSZ6</accession>
<protein>
    <submittedName>
        <fullName evidence="2">AAA_9 domain-containing protein</fullName>
    </submittedName>
</protein>
<dbReference type="InterPro" id="IPR036045">
    <property type="entry name" value="Sec1-like_sf"/>
</dbReference>
<dbReference type="SUPFAM" id="SSF56815">
    <property type="entry name" value="Sec1/munc18-like (SM) proteins"/>
    <property type="match status" value="1"/>
</dbReference>
<organism evidence="1 2">
    <name type="scientific">Macrostomum lignano</name>
    <dbReference type="NCBI Taxonomy" id="282301"/>
    <lineage>
        <taxon>Eukaryota</taxon>
        <taxon>Metazoa</taxon>
        <taxon>Spiralia</taxon>
        <taxon>Lophotrochozoa</taxon>
        <taxon>Platyhelminthes</taxon>
        <taxon>Rhabditophora</taxon>
        <taxon>Macrostomorpha</taxon>
        <taxon>Macrostomida</taxon>
        <taxon>Macrostomidae</taxon>
        <taxon>Macrostomum</taxon>
    </lineage>
</organism>